<keyword evidence="2" id="KW-1185">Reference proteome</keyword>
<protein>
    <submittedName>
        <fullName evidence="1">Uncharacterized protein</fullName>
    </submittedName>
</protein>
<dbReference type="Proteomes" id="UP001529421">
    <property type="component" value="Unassembled WGS sequence"/>
</dbReference>
<sequence length="105" mass="12241">MFEILTFVLVIYIVCAMPTKKQIRRLADPEAGERRRADLRKLLQDYRGRSCSLSLNDSHYVSPAATLEGTLMDVDDEWMLMETTDDKGRRKRIVIRFDEVSCIKE</sequence>
<accession>A0ABT7VAF5</accession>
<name>A0ABT7VAF5_9ACTN</name>
<gene>
    <name evidence="1" type="ORF">QUW28_08280</name>
</gene>
<reference evidence="1 2" key="2">
    <citation type="submission" date="2023-06" db="EMBL/GenBank/DDBJ databases">
        <authorList>
            <person name="Zeman M."/>
            <person name="Kubasova T."/>
            <person name="Jahodarova E."/>
            <person name="Nykrynova M."/>
            <person name="Rychlik I."/>
        </authorList>
    </citation>
    <scope>NUCLEOTIDE SEQUENCE [LARGE SCALE GENOMIC DNA]</scope>
    <source>
        <strain evidence="1 2">154_Feed</strain>
    </source>
</reference>
<evidence type="ECO:0000313" key="1">
    <source>
        <dbReference type="EMBL" id="MDM8275482.1"/>
    </source>
</evidence>
<comment type="caution">
    <text evidence="1">The sequence shown here is derived from an EMBL/GenBank/DDBJ whole genome shotgun (WGS) entry which is preliminary data.</text>
</comment>
<dbReference type="EMBL" id="JAUDDZ010000012">
    <property type="protein sequence ID" value="MDM8275482.1"/>
    <property type="molecule type" value="Genomic_DNA"/>
</dbReference>
<reference evidence="2" key="1">
    <citation type="submission" date="2023-06" db="EMBL/GenBank/DDBJ databases">
        <title>Identification and characterization of horizontal gene transfer across gut microbiota members of farm animals based on homology search.</title>
        <authorList>
            <person name="Zeman M."/>
            <person name="Kubasova T."/>
            <person name="Jahodarova E."/>
            <person name="Nykrynova M."/>
            <person name="Rychlik I."/>
        </authorList>
    </citation>
    <scope>NUCLEOTIDE SEQUENCE [LARGE SCALE GENOMIC DNA]</scope>
    <source>
        <strain evidence="2">154_Feed</strain>
    </source>
</reference>
<dbReference type="RefSeq" id="WP_289545552.1">
    <property type="nucleotide sequence ID" value="NZ_JAUDDZ010000012.1"/>
</dbReference>
<proteinExistence type="predicted"/>
<evidence type="ECO:0000313" key="2">
    <source>
        <dbReference type="Proteomes" id="UP001529421"/>
    </source>
</evidence>
<organism evidence="1 2">
    <name type="scientific">Enorma phocaeensis</name>
    <dbReference type="NCBI Taxonomy" id="1871019"/>
    <lineage>
        <taxon>Bacteria</taxon>
        <taxon>Bacillati</taxon>
        <taxon>Actinomycetota</taxon>
        <taxon>Coriobacteriia</taxon>
        <taxon>Coriobacteriales</taxon>
        <taxon>Coriobacteriaceae</taxon>
        <taxon>Enorma</taxon>
    </lineage>
</organism>